<dbReference type="OrthoDB" id="2396217at2759"/>
<dbReference type="Proteomes" id="UP000789570">
    <property type="component" value="Unassembled WGS sequence"/>
</dbReference>
<accession>A0A9N9HE58</accession>
<proteinExistence type="predicted"/>
<gene>
    <name evidence="1" type="ORF">FCALED_LOCUS12519</name>
</gene>
<sequence length="292" mass="33926">MSLVLTSNFMQNLQTQQNNNHIIIPSTTEYHLEMQFQILKLLKNLKEEDSEDGLHERDGGILGIVSYLSSFQVNHNVITRSTLKRKRVNAHVGSIPIILMEEKANINDLDLAKYELMNKFAWISGRFSTVDQIGSLSPFPFGVSNVRIAEEDFWGREIIINYSVIIKIYTEMKKEDMERVKLFYDTTKGTQYLEKAVKYVVKVKDDESEVLTLYLTPVKYSSKSNMLRIFDPVTVDSYKPATDIYMLIKMMEDTENMWHGNPYGQDFFKELKNCYQQNSLSSILNHSFIKPQ</sequence>
<evidence type="ECO:0000313" key="1">
    <source>
        <dbReference type="EMBL" id="CAG8681295.1"/>
    </source>
</evidence>
<dbReference type="AlphaFoldDB" id="A0A9N9HE58"/>
<keyword evidence="2" id="KW-1185">Reference proteome</keyword>
<reference evidence="1" key="1">
    <citation type="submission" date="2021-06" db="EMBL/GenBank/DDBJ databases">
        <authorList>
            <person name="Kallberg Y."/>
            <person name="Tangrot J."/>
            <person name="Rosling A."/>
        </authorList>
    </citation>
    <scope>NUCLEOTIDE SEQUENCE</scope>
    <source>
        <strain evidence="1">UK204</strain>
    </source>
</reference>
<dbReference type="EMBL" id="CAJVPQ010006143">
    <property type="protein sequence ID" value="CAG8681295.1"/>
    <property type="molecule type" value="Genomic_DNA"/>
</dbReference>
<evidence type="ECO:0000313" key="2">
    <source>
        <dbReference type="Proteomes" id="UP000789570"/>
    </source>
</evidence>
<protein>
    <submittedName>
        <fullName evidence="1">2188_t:CDS:1</fullName>
    </submittedName>
</protein>
<comment type="caution">
    <text evidence="1">The sequence shown here is derived from an EMBL/GenBank/DDBJ whole genome shotgun (WGS) entry which is preliminary data.</text>
</comment>
<organism evidence="1 2">
    <name type="scientific">Funneliformis caledonium</name>
    <dbReference type="NCBI Taxonomy" id="1117310"/>
    <lineage>
        <taxon>Eukaryota</taxon>
        <taxon>Fungi</taxon>
        <taxon>Fungi incertae sedis</taxon>
        <taxon>Mucoromycota</taxon>
        <taxon>Glomeromycotina</taxon>
        <taxon>Glomeromycetes</taxon>
        <taxon>Glomerales</taxon>
        <taxon>Glomeraceae</taxon>
        <taxon>Funneliformis</taxon>
    </lineage>
</organism>
<name>A0A9N9HE58_9GLOM</name>